<dbReference type="GO" id="GO:0008270">
    <property type="term" value="F:zinc ion binding"/>
    <property type="evidence" value="ECO:0007669"/>
    <property type="project" value="UniProtKB-KW"/>
</dbReference>
<keyword evidence="1" id="KW-0479">Metal-binding</keyword>
<protein>
    <recommendedName>
        <fullName evidence="5">RING-type domain-containing protein</fullName>
    </recommendedName>
</protein>
<dbReference type="InterPro" id="IPR051834">
    <property type="entry name" value="RING_finger_E3_ligase"/>
</dbReference>
<reference evidence="6" key="2">
    <citation type="submission" date="2025-08" db="UniProtKB">
        <authorList>
            <consortium name="Ensembl"/>
        </authorList>
    </citation>
    <scope>IDENTIFICATION</scope>
</reference>
<dbReference type="GO" id="GO:0005634">
    <property type="term" value="C:nucleus"/>
    <property type="evidence" value="ECO:0007669"/>
    <property type="project" value="TreeGrafter"/>
</dbReference>
<dbReference type="Ensembl" id="ENSAPLT00000019503.1">
    <property type="protein sequence ID" value="ENSAPLP00000029747.1"/>
    <property type="gene ID" value="ENSAPLG00000018427.1"/>
</dbReference>
<dbReference type="PANTHER" id="PTHR45931">
    <property type="entry name" value="SI:CH211-59O9.10"/>
    <property type="match status" value="1"/>
</dbReference>
<dbReference type="InterPro" id="IPR013083">
    <property type="entry name" value="Znf_RING/FYVE/PHD"/>
</dbReference>
<evidence type="ECO:0000256" key="3">
    <source>
        <dbReference type="ARBA" id="ARBA00022833"/>
    </source>
</evidence>
<dbReference type="SMART" id="SM00184">
    <property type="entry name" value="RING"/>
    <property type="match status" value="1"/>
</dbReference>
<proteinExistence type="predicted"/>
<dbReference type="SUPFAM" id="SSF57850">
    <property type="entry name" value="RING/U-box"/>
    <property type="match status" value="1"/>
</dbReference>
<dbReference type="AlphaFoldDB" id="A0A493TV35"/>
<name>A0A493TV35_ANAPP</name>
<evidence type="ECO:0000313" key="6">
    <source>
        <dbReference type="Ensembl" id="ENSAPLP00000029747.1"/>
    </source>
</evidence>
<keyword evidence="2 4" id="KW-0863">Zinc-finger</keyword>
<reference evidence="6 7" key="1">
    <citation type="submission" date="2017-10" db="EMBL/GenBank/DDBJ databases">
        <title>A new Pekin duck reference genome.</title>
        <authorList>
            <person name="Hou Z.-C."/>
            <person name="Zhou Z.-K."/>
            <person name="Zhu F."/>
            <person name="Hou S.-S."/>
        </authorList>
    </citation>
    <scope>NUCLEOTIDE SEQUENCE [LARGE SCALE GENOMIC DNA]</scope>
</reference>
<dbReference type="GO" id="GO:0006511">
    <property type="term" value="P:ubiquitin-dependent protein catabolic process"/>
    <property type="evidence" value="ECO:0007669"/>
    <property type="project" value="TreeGrafter"/>
</dbReference>
<feature type="domain" description="RING-type" evidence="5">
    <location>
        <begin position="57"/>
        <end position="107"/>
    </location>
</feature>
<dbReference type="Proteomes" id="UP000016666">
    <property type="component" value="Chromosome 29"/>
</dbReference>
<organism evidence="6 7">
    <name type="scientific">Anas platyrhynchos platyrhynchos</name>
    <name type="common">Northern mallard</name>
    <dbReference type="NCBI Taxonomy" id="8840"/>
    <lineage>
        <taxon>Eukaryota</taxon>
        <taxon>Metazoa</taxon>
        <taxon>Chordata</taxon>
        <taxon>Craniata</taxon>
        <taxon>Vertebrata</taxon>
        <taxon>Euteleostomi</taxon>
        <taxon>Archelosauria</taxon>
        <taxon>Archosauria</taxon>
        <taxon>Dinosauria</taxon>
        <taxon>Saurischia</taxon>
        <taxon>Theropoda</taxon>
        <taxon>Coelurosauria</taxon>
        <taxon>Aves</taxon>
        <taxon>Neognathae</taxon>
        <taxon>Galloanserae</taxon>
        <taxon>Anseriformes</taxon>
        <taxon>Anatidae</taxon>
        <taxon>Anatinae</taxon>
        <taxon>Anas</taxon>
    </lineage>
</organism>
<dbReference type="GeneTree" id="ENSGT00950000185602"/>
<keyword evidence="7" id="KW-1185">Reference proteome</keyword>
<dbReference type="PANTHER" id="PTHR45931:SF20">
    <property type="entry name" value="RING-TYPE E3 UBIQUITIN TRANSFERASE"/>
    <property type="match status" value="1"/>
</dbReference>
<dbReference type="Gene3D" id="3.30.40.10">
    <property type="entry name" value="Zinc/RING finger domain, C3HC4 (zinc finger)"/>
    <property type="match status" value="1"/>
</dbReference>
<sequence length="123" mass="13856">MQHGAGEAFRIAWHSPTHVWEARLNLSQQEPKPPGWCKKARKTKLYTYKRGDKHDSCVICMSDYKEGDLLKILSCSHAYHCSCIDTWLVRVALTPTVDGAASQVPNCIWGYRAGNAHKTNISI</sequence>
<evidence type="ECO:0000313" key="7">
    <source>
        <dbReference type="Proteomes" id="UP000016666"/>
    </source>
</evidence>
<reference evidence="6" key="3">
    <citation type="submission" date="2025-09" db="UniProtKB">
        <authorList>
            <consortium name="Ensembl"/>
        </authorList>
    </citation>
    <scope>IDENTIFICATION</scope>
</reference>
<evidence type="ECO:0000256" key="2">
    <source>
        <dbReference type="ARBA" id="ARBA00022771"/>
    </source>
</evidence>
<keyword evidence="3" id="KW-0862">Zinc</keyword>
<evidence type="ECO:0000256" key="4">
    <source>
        <dbReference type="PROSITE-ProRule" id="PRU00175"/>
    </source>
</evidence>
<dbReference type="InterPro" id="IPR001841">
    <property type="entry name" value="Znf_RING"/>
</dbReference>
<evidence type="ECO:0000259" key="5">
    <source>
        <dbReference type="PROSITE" id="PS50089"/>
    </source>
</evidence>
<accession>A0A493TV35</accession>
<dbReference type="GO" id="GO:0061630">
    <property type="term" value="F:ubiquitin protein ligase activity"/>
    <property type="evidence" value="ECO:0007669"/>
    <property type="project" value="TreeGrafter"/>
</dbReference>
<dbReference type="PROSITE" id="PS50089">
    <property type="entry name" value="ZF_RING_2"/>
    <property type="match status" value="1"/>
</dbReference>
<dbReference type="Pfam" id="PF13639">
    <property type="entry name" value="zf-RING_2"/>
    <property type="match status" value="1"/>
</dbReference>
<evidence type="ECO:0000256" key="1">
    <source>
        <dbReference type="ARBA" id="ARBA00022723"/>
    </source>
</evidence>